<evidence type="ECO:0000256" key="1">
    <source>
        <dbReference type="ARBA" id="ARBA00006484"/>
    </source>
</evidence>
<name>A0A2G1QGV2_9HYPH</name>
<accession>A0A2G1QGV2</accession>
<gene>
    <name evidence="3" type="ORF">CSC94_22695</name>
</gene>
<dbReference type="GO" id="GO:0016616">
    <property type="term" value="F:oxidoreductase activity, acting on the CH-OH group of donors, NAD or NADP as acceptor"/>
    <property type="evidence" value="ECO:0007669"/>
    <property type="project" value="TreeGrafter"/>
</dbReference>
<protein>
    <submittedName>
        <fullName evidence="3">Short chain dehydrogenase</fullName>
    </submittedName>
</protein>
<proteinExistence type="inferred from homology"/>
<evidence type="ECO:0000313" key="4">
    <source>
        <dbReference type="Proteomes" id="UP000221168"/>
    </source>
</evidence>
<evidence type="ECO:0000313" key="3">
    <source>
        <dbReference type="EMBL" id="PHP64745.1"/>
    </source>
</evidence>
<dbReference type="CDD" id="cd05233">
    <property type="entry name" value="SDR_c"/>
    <property type="match status" value="1"/>
</dbReference>
<keyword evidence="4" id="KW-1185">Reference proteome</keyword>
<dbReference type="AlphaFoldDB" id="A0A2G1QGV2"/>
<dbReference type="InterPro" id="IPR020904">
    <property type="entry name" value="Sc_DH/Rdtase_CS"/>
</dbReference>
<dbReference type="PRINTS" id="PR00081">
    <property type="entry name" value="GDHRDH"/>
</dbReference>
<dbReference type="PRINTS" id="PR00080">
    <property type="entry name" value="SDRFAMILY"/>
</dbReference>
<dbReference type="NCBIfam" id="NF005559">
    <property type="entry name" value="PRK07231.1"/>
    <property type="match status" value="1"/>
</dbReference>
<organism evidence="3 4">
    <name type="scientific">Zhengella mangrovi</name>
    <dbReference type="NCBI Taxonomy" id="1982044"/>
    <lineage>
        <taxon>Bacteria</taxon>
        <taxon>Pseudomonadati</taxon>
        <taxon>Pseudomonadota</taxon>
        <taxon>Alphaproteobacteria</taxon>
        <taxon>Hyphomicrobiales</taxon>
        <taxon>Notoacmeibacteraceae</taxon>
        <taxon>Zhengella</taxon>
    </lineage>
</organism>
<evidence type="ECO:0000256" key="2">
    <source>
        <dbReference type="ARBA" id="ARBA00023002"/>
    </source>
</evidence>
<sequence>MPRGPKRPPAVADFSGRTAIVTGAGGEIGRAACLGLARLGARVLAVDLNEAGARETVEEIASEGGEAVAMAADVSSEADAAAFVGRAVSLWGRLDVLINNAGWQGPVTPLTTCTVEDFDRVMAINVRGVFLGMKHALPAIARQGGAVVNTASLGSYVATRNLSPYTASKHAVMGLTKTAALEVARQGVRVNAVCPGPVDTPLLREIETQQANGDFEGLRRKRTASIPTGRYAQPAEVADLMIYLASDRAAHITGQGIHINGGAYAA</sequence>
<comment type="caution">
    <text evidence="3">The sequence shown here is derived from an EMBL/GenBank/DDBJ whole genome shotgun (WGS) entry which is preliminary data.</text>
</comment>
<dbReference type="SUPFAM" id="SSF51735">
    <property type="entry name" value="NAD(P)-binding Rossmann-fold domains"/>
    <property type="match status" value="1"/>
</dbReference>
<dbReference type="PANTHER" id="PTHR42760">
    <property type="entry name" value="SHORT-CHAIN DEHYDROGENASES/REDUCTASES FAMILY MEMBER"/>
    <property type="match status" value="1"/>
</dbReference>
<dbReference type="OrthoDB" id="9803333at2"/>
<keyword evidence="2" id="KW-0560">Oxidoreductase</keyword>
<comment type="similarity">
    <text evidence="1">Belongs to the short-chain dehydrogenases/reductases (SDR) family.</text>
</comment>
<dbReference type="PROSITE" id="PS00061">
    <property type="entry name" value="ADH_SHORT"/>
    <property type="match status" value="1"/>
</dbReference>
<reference evidence="3 4" key="1">
    <citation type="submission" date="2017-10" db="EMBL/GenBank/DDBJ databases">
        <title>Sedimentibacterium mangrovi gen. nov., sp. nov., a novel member of family Phyllobacteriacea isolated from mangrove sediment.</title>
        <authorList>
            <person name="Liao H."/>
            <person name="Tian Y."/>
        </authorList>
    </citation>
    <scope>NUCLEOTIDE SEQUENCE [LARGE SCALE GENOMIC DNA]</scope>
    <source>
        <strain evidence="3 4">X9-2-2</strain>
    </source>
</reference>
<dbReference type="EMBL" id="PDVP01000024">
    <property type="protein sequence ID" value="PHP64745.1"/>
    <property type="molecule type" value="Genomic_DNA"/>
</dbReference>
<dbReference type="InterPro" id="IPR036291">
    <property type="entry name" value="NAD(P)-bd_dom_sf"/>
</dbReference>
<dbReference type="FunFam" id="3.40.50.720:FF:000084">
    <property type="entry name" value="Short-chain dehydrogenase reductase"/>
    <property type="match status" value="1"/>
</dbReference>
<dbReference type="Gene3D" id="3.40.50.720">
    <property type="entry name" value="NAD(P)-binding Rossmann-like Domain"/>
    <property type="match status" value="1"/>
</dbReference>
<dbReference type="Pfam" id="PF13561">
    <property type="entry name" value="adh_short_C2"/>
    <property type="match status" value="1"/>
</dbReference>
<dbReference type="PANTHER" id="PTHR42760:SF115">
    <property type="entry name" value="3-OXOACYL-[ACYL-CARRIER-PROTEIN] REDUCTASE FABG"/>
    <property type="match status" value="1"/>
</dbReference>
<dbReference type="Proteomes" id="UP000221168">
    <property type="component" value="Unassembled WGS sequence"/>
</dbReference>
<dbReference type="InterPro" id="IPR002347">
    <property type="entry name" value="SDR_fam"/>
</dbReference>